<dbReference type="PROSITE" id="PS00678">
    <property type="entry name" value="WD_REPEATS_1"/>
    <property type="match status" value="2"/>
</dbReference>
<dbReference type="Pfam" id="PF04607">
    <property type="entry name" value="RelA_SpoT"/>
    <property type="match status" value="1"/>
</dbReference>
<evidence type="ECO:0000256" key="3">
    <source>
        <dbReference type="PROSITE-ProRule" id="PRU00221"/>
    </source>
</evidence>
<evidence type="ECO:0000313" key="5">
    <source>
        <dbReference type="EMBL" id="CAI6095882.1"/>
    </source>
</evidence>
<dbReference type="SUPFAM" id="SSF50978">
    <property type="entry name" value="WD40 repeat-like"/>
    <property type="match status" value="1"/>
</dbReference>
<dbReference type="PANTHER" id="PTHR10039">
    <property type="entry name" value="AMELOGENIN"/>
    <property type="match status" value="1"/>
</dbReference>
<dbReference type="Gene3D" id="3.30.460.10">
    <property type="entry name" value="Beta Polymerase, domain 2"/>
    <property type="match status" value="1"/>
</dbReference>
<dbReference type="SMART" id="SM00320">
    <property type="entry name" value="WD40"/>
    <property type="match status" value="5"/>
</dbReference>
<dbReference type="InterPro" id="IPR015943">
    <property type="entry name" value="WD40/YVTN_repeat-like_dom_sf"/>
</dbReference>
<dbReference type="SUPFAM" id="SSF52540">
    <property type="entry name" value="P-loop containing nucleoside triphosphate hydrolases"/>
    <property type="match status" value="1"/>
</dbReference>
<dbReference type="Pfam" id="PF00400">
    <property type="entry name" value="WD40"/>
    <property type="match status" value="2"/>
</dbReference>
<dbReference type="Pfam" id="PF24883">
    <property type="entry name" value="NPHP3_N"/>
    <property type="match status" value="1"/>
</dbReference>
<dbReference type="InterPro" id="IPR011047">
    <property type="entry name" value="Quinoprotein_ADH-like_sf"/>
</dbReference>
<dbReference type="InterPro" id="IPR007685">
    <property type="entry name" value="RelA_SpoT"/>
</dbReference>
<dbReference type="EMBL" id="CABFNP030001271">
    <property type="protein sequence ID" value="CAI6095882.1"/>
    <property type="molecule type" value="Genomic_DNA"/>
</dbReference>
<reference evidence="5" key="1">
    <citation type="submission" date="2023-01" db="EMBL/GenBank/DDBJ databases">
        <authorList>
            <person name="Piombo E."/>
        </authorList>
    </citation>
    <scope>NUCLEOTIDE SEQUENCE</scope>
</reference>
<dbReference type="InterPro" id="IPR043519">
    <property type="entry name" value="NT_sf"/>
</dbReference>
<keyword evidence="1 3" id="KW-0853">WD repeat</keyword>
<organism evidence="5 6">
    <name type="scientific">Clonostachys chloroleuca</name>
    <dbReference type="NCBI Taxonomy" id="1926264"/>
    <lineage>
        <taxon>Eukaryota</taxon>
        <taxon>Fungi</taxon>
        <taxon>Dikarya</taxon>
        <taxon>Ascomycota</taxon>
        <taxon>Pezizomycotina</taxon>
        <taxon>Sordariomycetes</taxon>
        <taxon>Hypocreomycetidae</taxon>
        <taxon>Hypocreales</taxon>
        <taxon>Bionectriaceae</taxon>
        <taxon>Clonostachys</taxon>
    </lineage>
</organism>
<proteinExistence type="predicted"/>
<comment type="caution">
    <text evidence="5">The sequence shown here is derived from an EMBL/GenBank/DDBJ whole genome shotgun (WGS) entry which is preliminary data.</text>
</comment>
<dbReference type="InterPro" id="IPR019775">
    <property type="entry name" value="WD40_repeat_CS"/>
</dbReference>
<gene>
    <name evidence="5" type="ORF">CCHLO57077_00015881</name>
</gene>
<name>A0AA35Q8E2_9HYPO</name>
<evidence type="ECO:0000256" key="2">
    <source>
        <dbReference type="ARBA" id="ARBA00022737"/>
    </source>
</evidence>
<dbReference type="PROSITE" id="PS50082">
    <property type="entry name" value="WD_REPEATS_2"/>
    <property type="match status" value="2"/>
</dbReference>
<dbReference type="CDD" id="cd05399">
    <property type="entry name" value="NT_Rel-Spo_like"/>
    <property type="match status" value="1"/>
</dbReference>
<protein>
    <recommendedName>
        <fullName evidence="4">NACHT domain-containing protein</fullName>
    </recommendedName>
</protein>
<keyword evidence="2" id="KW-0677">Repeat</keyword>
<evidence type="ECO:0000256" key="1">
    <source>
        <dbReference type="ARBA" id="ARBA00022574"/>
    </source>
</evidence>
<dbReference type="PANTHER" id="PTHR10039:SF5">
    <property type="entry name" value="NACHT DOMAIN-CONTAINING PROTEIN"/>
    <property type="match status" value="1"/>
</dbReference>
<dbReference type="SMART" id="SM00954">
    <property type="entry name" value="RelA_SpoT"/>
    <property type="match status" value="1"/>
</dbReference>
<dbReference type="Gene3D" id="2.130.10.10">
    <property type="entry name" value="YVTN repeat-like/Quinoprotein amine dehydrogenase"/>
    <property type="match status" value="3"/>
</dbReference>
<dbReference type="SUPFAM" id="SSF81301">
    <property type="entry name" value="Nucleotidyltransferase"/>
    <property type="match status" value="1"/>
</dbReference>
<dbReference type="Proteomes" id="UP001160390">
    <property type="component" value="Unassembled WGS sequence"/>
</dbReference>
<dbReference type="GO" id="GO:0015969">
    <property type="term" value="P:guanosine tetraphosphate metabolic process"/>
    <property type="evidence" value="ECO:0007669"/>
    <property type="project" value="InterPro"/>
</dbReference>
<feature type="domain" description="NACHT" evidence="4">
    <location>
        <begin position="414"/>
        <end position="633"/>
    </location>
</feature>
<sequence length="1514" mass="171821">MRGRDDEDQPLHAKIRGLISDATIDGNVKLQFVERIWPELESGYALLMREMRQYCTRHVNVPNTVTGRVKSRESIEKSIARREEYRKDHGNGPYTTFQEILDDIHDLAGIRITVDFLSDTEPANVFIRKTFQPTKDPNIFPRCRNVGKDWKALFGAYESTNHHVTVRPKYPDISHKFDNVTFEIQVTCLAESLYNKLAHPLLYKENSSSISRKDEMVIDLSHGVALCFSICHLLMQDKLDDGAKCIDEPGLRDAMIRTAYDPESEPSREAMDALTKLTPEVVSQNAQANNHPNLKRRGSFGKSIPIESLLGVLSGSPKEVDSNRDLWTGFIKKLGDWGLGFREVSTAIQNQTETLRQFQLDEKDQQCLRDLLVINPEDHKALIVRTKGGLLKDAYRWILHHEAYREFRQDPRRRLLWIKGDPGKGKTMLLCGMIDELKKETTQLIAYFFCQATQEQDQRSAPAVLRSLTWLLCQQRPDLVSHIRENYNIQGKKLFEDLCALDALEKILRAMLHDPALGSAIFVIDALDECSDSDRCDIIRLVIELSKKFDAKWVVSSRNWPDIEDQFRSDCSDIEVSLELNKASISKAVGYFIQKKVDHLDKIKKYKPKMKYDILETLQRKAGDTFLWVALVCEELARPQTKLHHTMKKLESMPEGLNGLYERMIEQVFASDDGAILQQILATTCTAFRPMTIDELYTLITELEEIGVEPENLEDVIKDCGSFLTTQERTVYFVHQTAQDFLTKSTRVLTNGITHQHSHMFERSLDALIGLEKNIYDLEDPGVLVEEITRPRPDPLAGLEYPCVFWVDHLQEVQDWHTQAEDKIEAFIRGQLLSWLEAASLLRKIPEAVRAVKQLGSIIENKGTPRLNDLAEDVQRFVFYFQQVIKIAPLQVYGSALVFSPTSSFIRQDYQGEEITGVEIASGLPANWNVACTHILEGHTGVIDSIAFSHDGCLIASTSRDATVRIWDTSSGQCVQKLNVDLEGPERGSVSFSCDGRLLAMASYNDGDPIKIWDLGTNEFAPDIIISSHQETESVQFVAPCNELMVILREGNDRRVEVWNVTKSSRVRRVKLDTINFWHFLASKDGRQLAWTVPGSRRRDDTIVWDLTSENVLQKFKGGVPLSFSATVPNLLALGFENRIEIRNTETGECMHSFSIDGKPINGSLCLGPGFLALADYRAQTIEIWTLEGARVQALVGHSSTVKELTYSPSKQLLASASNDRTIRLWDVSIDPPIAQEVEDRHAPVSFLKFSNKQRWLASAAKVELAHDGSLSSVKIWDTATQTCVHTIPDSEYLGALNWFQMFFSQDDHWFACTTYTNLRIWDTTNWGLLLTKSTGVFDFSFSPNCCNAALLQRVEDGGLQIFVWDLPKMNFHTIILEGPDPECIAFSGNGEWVAVAFRYELRIYNLKSPTTILSAKIQDIRVLQAASSTELRFFTNVGTVYRDGDHDLKIDHNETWHSKNFNTYRVSEDNEWIVKGDERILWVPPDYRSSIAVTESILAMGSPSGSIVWGKLP</sequence>
<dbReference type="InterPro" id="IPR001680">
    <property type="entry name" value="WD40_rpt"/>
</dbReference>
<dbReference type="InterPro" id="IPR027417">
    <property type="entry name" value="P-loop_NTPase"/>
</dbReference>
<dbReference type="InterPro" id="IPR036322">
    <property type="entry name" value="WD40_repeat_dom_sf"/>
</dbReference>
<keyword evidence="6" id="KW-1185">Reference proteome</keyword>
<dbReference type="PROSITE" id="PS50837">
    <property type="entry name" value="NACHT"/>
    <property type="match status" value="1"/>
</dbReference>
<evidence type="ECO:0000259" key="4">
    <source>
        <dbReference type="PROSITE" id="PS50837"/>
    </source>
</evidence>
<dbReference type="InterPro" id="IPR056884">
    <property type="entry name" value="NPHP3-like_N"/>
</dbReference>
<accession>A0AA35Q8E2</accession>
<feature type="repeat" description="WD" evidence="3">
    <location>
        <begin position="936"/>
        <end position="977"/>
    </location>
</feature>
<dbReference type="Gene3D" id="3.40.50.300">
    <property type="entry name" value="P-loop containing nucleotide triphosphate hydrolases"/>
    <property type="match status" value="1"/>
</dbReference>
<feature type="repeat" description="WD" evidence="3">
    <location>
        <begin position="1195"/>
        <end position="1229"/>
    </location>
</feature>
<dbReference type="SUPFAM" id="SSF50998">
    <property type="entry name" value="Quinoprotein alcohol dehydrogenase-like"/>
    <property type="match status" value="1"/>
</dbReference>
<dbReference type="PROSITE" id="PS50294">
    <property type="entry name" value="WD_REPEATS_REGION"/>
    <property type="match status" value="2"/>
</dbReference>
<evidence type="ECO:0000313" key="6">
    <source>
        <dbReference type="Proteomes" id="UP001160390"/>
    </source>
</evidence>
<dbReference type="InterPro" id="IPR007111">
    <property type="entry name" value="NACHT_NTPase"/>
</dbReference>